<name>A0AAV2K493_KNICA</name>
<dbReference type="AlphaFoldDB" id="A0AAV2K493"/>
<feature type="region of interest" description="Disordered" evidence="1">
    <location>
        <begin position="65"/>
        <end position="95"/>
    </location>
</feature>
<dbReference type="Proteomes" id="UP001497482">
    <property type="component" value="Chromosome 15"/>
</dbReference>
<reference evidence="2 3" key="1">
    <citation type="submission" date="2024-04" db="EMBL/GenBank/DDBJ databases">
        <authorList>
            <person name="Waldvogel A.-M."/>
            <person name="Schoenle A."/>
        </authorList>
    </citation>
    <scope>NUCLEOTIDE SEQUENCE [LARGE SCALE GENOMIC DNA]</scope>
</reference>
<evidence type="ECO:0000256" key="1">
    <source>
        <dbReference type="SAM" id="MobiDB-lite"/>
    </source>
</evidence>
<organism evidence="2 3">
    <name type="scientific">Knipowitschia caucasica</name>
    <name type="common">Caucasian dwarf goby</name>
    <name type="synonym">Pomatoschistus caucasicus</name>
    <dbReference type="NCBI Taxonomy" id="637954"/>
    <lineage>
        <taxon>Eukaryota</taxon>
        <taxon>Metazoa</taxon>
        <taxon>Chordata</taxon>
        <taxon>Craniata</taxon>
        <taxon>Vertebrata</taxon>
        <taxon>Euteleostomi</taxon>
        <taxon>Actinopterygii</taxon>
        <taxon>Neopterygii</taxon>
        <taxon>Teleostei</taxon>
        <taxon>Neoteleostei</taxon>
        <taxon>Acanthomorphata</taxon>
        <taxon>Gobiaria</taxon>
        <taxon>Gobiiformes</taxon>
        <taxon>Gobioidei</taxon>
        <taxon>Gobiidae</taxon>
        <taxon>Gobiinae</taxon>
        <taxon>Knipowitschia</taxon>
    </lineage>
</organism>
<keyword evidence="3" id="KW-1185">Reference proteome</keyword>
<sequence length="154" mass="15961">MWYVSGAGGNSCDLECVYPGGDPVTAGPRDAVRNGEDINKGAVTQELHSCPEALVLGRGASHAGVQRGGEWEEEASSPAISSLNSLRTTENPPAATPARLNHTLCPHKQTGGAAHKLKILPFVGPGQGRGRSQDLGVWLAATGTFPPAKGKLGW</sequence>
<feature type="compositionally biased region" description="Polar residues" evidence="1">
    <location>
        <begin position="78"/>
        <end position="91"/>
    </location>
</feature>
<protein>
    <submittedName>
        <fullName evidence="2">Uncharacterized protein</fullName>
    </submittedName>
</protein>
<evidence type="ECO:0000313" key="3">
    <source>
        <dbReference type="Proteomes" id="UP001497482"/>
    </source>
</evidence>
<dbReference type="EMBL" id="OZ035837">
    <property type="protein sequence ID" value="CAL1582574.1"/>
    <property type="molecule type" value="Genomic_DNA"/>
</dbReference>
<evidence type="ECO:0000313" key="2">
    <source>
        <dbReference type="EMBL" id="CAL1582574.1"/>
    </source>
</evidence>
<proteinExistence type="predicted"/>
<gene>
    <name evidence="2" type="ORF">KC01_LOCUS13151</name>
</gene>
<accession>A0AAV2K493</accession>